<comment type="caution">
    <text evidence="1">The sequence shown here is derived from an EMBL/GenBank/DDBJ whole genome shotgun (WGS) entry which is preliminary data.</text>
</comment>
<dbReference type="RefSeq" id="WP_344038671.1">
    <property type="nucleotide sequence ID" value="NZ_BAAAKE010000012.1"/>
</dbReference>
<sequence>MNAALNIWYYRDDDHGTADQPRLVTTPEGLDQVLDHILDHPQPHPPVITVRDRPRLMNGRYPDHEIKIDADRHAGIGAILCSGPPDFAPEATTPDEHGGAWITLAQTTLPEDAPALYMDKATTTAFPHNAVVPLETWRKALHELLHTGTRPTCVQWQDTDLF</sequence>
<dbReference type="Pfam" id="PF14430">
    <property type="entry name" value="Imm1"/>
    <property type="match status" value="1"/>
</dbReference>
<evidence type="ECO:0000313" key="1">
    <source>
        <dbReference type="EMBL" id="MFC5055399.1"/>
    </source>
</evidence>
<reference evidence="2" key="1">
    <citation type="journal article" date="2019" name="Int. J. Syst. Evol. Microbiol.">
        <title>The Global Catalogue of Microorganisms (GCM) 10K type strain sequencing project: providing services to taxonomists for standard genome sequencing and annotation.</title>
        <authorList>
            <consortium name="The Broad Institute Genomics Platform"/>
            <consortium name="The Broad Institute Genome Sequencing Center for Infectious Disease"/>
            <person name="Wu L."/>
            <person name="Ma J."/>
        </authorList>
    </citation>
    <scope>NUCLEOTIDE SEQUENCE [LARGE SCALE GENOMIC DNA]</scope>
    <source>
        <strain evidence="2">KCTC 12848</strain>
    </source>
</reference>
<accession>A0ABV9XYK6</accession>
<gene>
    <name evidence="1" type="ORF">ACFPFM_16735</name>
</gene>
<dbReference type="EMBL" id="JBHSJB010000013">
    <property type="protein sequence ID" value="MFC5055399.1"/>
    <property type="molecule type" value="Genomic_DNA"/>
</dbReference>
<organism evidence="1 2">
    <name type="scientific">Saccharothrix xinjiangensis</name>
    <dbReference type="NCBI Taxonomy" id="204798"/>
    <lineage>
        <taxon>Bacteria</taxon>
        <taxon>Bacillati</taxon>
        <taxon>Actinomycetota</taxon>
        <taxon>Actinomycetes</taxon>
        <taxon>Pseudonocardiales</taxon>
        <taxon>Pseudonocardiaceae</taxon>
        <taxon>Saccharothrix</taxon>
    </lineage>
</organism>
<name>A0ABV9XYK6_9PSEU</name>
<proteinExistence type="predicted"/>
<protein>
    <submittedName>
        <fullName evidence="1">Imm1 family immunity protein</fullName>
    </submittedName>
</protein>
<keyword evidence="2" id="KW-1185">Reference proteome</keyword>
<dbReference type="InterPro" id="IPR025680">
    <property type="entry name" value="DddI"/>
</dbReference>
<dbReference type="Proteomes" id="UP001595833">
    <property type="component" value="Unassembled WGS sequence"/>
</dbReference>
<evidence type="ECO:0000313" key="2">
    <source>
        <dbReference type="Proteomes" id="UP001595833"/>
    </source>
</evidence>